<keyword evidence="3" id="KW-0418">Kinase</keyword>
<proteinExistence type="inferred from homology"/>
<dbReference type="InterPro" id="IPR052028">
    <property type="entry name" value="HipA_Ser/Thr_kinase"/>
</dbReference>
<evidence type="ECO:0000256" key="2">
    <source>
        <dbReference type="ARBA" id="ARBA00022679"/>
    </source>
</evidence>
<dbReference type="Proteomes" id="UP001201463">
    <property type="component" value="Unassembled WGS sequence"/>
</dbReference>
<dbReference type="InterPro" id="IPR017508">
    <property type="entry name" value="HipA_N1"/>
</dbReference>
<name>A0ABS8XDD3_9BURK</name>
<evidence type="ECO:0000259" key="5">
    <source>
        <dbReference type="Pfam" id="PF13657"/>
    </source>
</evidence>
<sequence>MTLAKLRVLDLGWGERRLLGTLADVGGRLMFEFSPEAVSRGIEASPLRAPLPRAGAQAAALTGPAHSQGLPGFIADALPDGWGLLLMDRALRRRGQDPRSVSVLDRLAMVGDRAPGALAFEPADDGGAEAWPALTLEQLALDTAAVLADEGLRSPRDQLQRLFRLGGSAQGARPKALLRWHDRQWWADSPGAVGEPILVKFPAPTESAEACAVEQAYAELARRGGIEMPDTAYLALPKPHAAFGVRRFDRVGTPAGEARVPLLSLAGLLDADFRLPTLDYATLVLATQRLTGDYREALKAFERCIFNVMAHNRDDHAKNFAFLRDASGQWRLSPAFDLTFSFGPGGEHTTSIAGEGRSPGRNDLMRAAAQGGIKPADARRLIEHWREVFTELPGLLSELPIRAAARRDLLGRLPPITAE</sequence>
<reference evidence="6 7" key="1">
    <citation type="submission" date="2021-12" db="EMBL/GenBank/DDBJ databases">
        <title>Genome seq of p7.</title>
        <authorList>
            <person name="Seo T."/>
        </authorList>
    </citation>
    <scope>NUCLEOTIDE SEQUENCE [LARGE SCALE GENOMIC DNA]</scope>
    <source>
        <strain evidence="6 7">P7</strain>
    </source>
</reference>
<dbReference type="EMBL" id="JAJTWT010000002">
    <property type="protein sequence ID" value="MCE4536466.1"/>
    <property type="molecule type" value="Genomic_DNA"/>
</dbReference>
<dbReference type="PANTHER" id="PTHR37419">
    <property type="entry name" value="SERINE/THREONINE-PROTEIN KINASE TOXIN HIPA"/>
    <property type="match status" value="1"/>
</dbReference>
<evidence type="ECO:0000313" key="6">
    <source>
        <dbReference type="EMBL" id="MCE4536466.1"/>
    </source>
</evidence>
<comment type="caution">
    <text evidence="6">The sequence shown here is derived from an EMBL/GenBank/DDBJ whole genome shotgun (WGS) entry which is preliminary data.</text>
</comment>
<feature type="domain" description="HipA-like C-terminal" evidence="4">
    <location>
        <begin position="168"/>
        <end position="386"/>
    </location>
</feature>
<dbReference type="Pfam" id="PF07804">
    <property type="entry name" value="HipA_C"/>
    <property type="match status" value="1"/>
</dbReference>
<protein>
    <submittedName>
        <fullName evidence="6">Type II toxin-antitoxin system HipA family toxin</fullName>
    </submittedName>
</protein>
<organism evidence="6 7">
    <name type="scientific">Pelomonas caseinilytica</name>
    <dbReference type="NCBI Taxonomy" id="2906763"/>
    <lineage>
        <taxon>Bacteria</taxon>
        <taxon>Pseudomonadati</taxon>
        <taxon>Pseudomonadota</taxon>
        <taxon>Betaproteobacteria</taxon>
        <taxon>Burkholderiales</taxon>
        <taxon>Sphaerotilaceae</taxon>
        <taxon>Roseateles</taxon>
    </lineage>
</organism>
<dbReference type="Gene3D" id="1.10.1070.20">
    <property type="match status" value="1"/>
</dbReference>
<accession>A0ABS8XDD3</accession>
<keyword evidence="7" id="KW-1185">Reference proteome</keyword>
<dbReference type="InterPro" id="IPR012893">
    <property type="entry name" value="HipA-like_C"/>
</dbReference>
<dbReference type="Pfam" id="PF13657">
    <property type="entry name" value="Couple_hipA"/>
    <property type="match status" value="1"/>
</dbReference>
<keyword evidence="2" id="KW-0808">Transferase</keyword>
<evidence type="ECO:0000259" key="4">
    <source>
        <dbReference type="Pfam" id="PF07804"/>
    </source>
</evidence>
<dbReference type="PANTHER" id="PTHR37419:SF8">
    <property type="entry name" value="TOXIN YJJJ"/>
    <property type="match status" value="1"/>
</dbReference>
<evidence type="ECO:0000256" key="1">
    <source>
        <dbReference type="ARBA" id="ARBA00010164"/>
    </source>
</evidence>
<dbReference type="RefSeq" id="WP_233389822.1">
    <property type="nucleotide sequence ID" value="NZ_JAJTWT010000002.1"/>
</dbReference>
<evidence type="ECO:0000256" key="3">
    <source>
        <dbReference type="ARBA" id="ARBA00022777"/>
    </source>
</evidence>
<gene>
    <name evidence="6" type="ORF">LXT12_04280</name>
</gene>
<comment type="similarity">
    <text evidence="1">Belongs to the HipA Ser/Thr kinase family.</text>
</comment>
<feature type="domain" description="HipA N-terminal subdomain 1" evidence="5">
    <location>
        <begin position="16"/>
        <end position="120"/>
    </location>
</feature>
<evidence type="ECO:0000313" key="7">
    <source>
        <dbReference type="Proteomes" id="UP001201463"/>
    </source>
</evidence>